<dbReference type="Pfam" id="PF04471">
    <property type="entry name" value="Mrr_cat"/>
    <property type="match status" value="1"/>
</dbReference>
<protein>
    <submittedName>
        <fullName evidence="3">Restriction endonuclease</fullName>
    </submittedName>
</protein>
<gene>
    <name evidence="3" type="ORF">MOZ60_07930</name>
</gene>
<dbReference type="RefSeq" id="WP_370596264.1">
    <property type="nucleotide sequence ID" value="NZ_JALBUR010000019.1"/>
</dbReference>
<dbReference type="InterPro" id="IPR007560">
    <property type="entry name" value="Restrct_endonuc_IV_Mrr"/>
</dbReference>
<name>A0AB35U2L1_9FIRM</name>
<evidence type="ECO:0000259" key="2">
    <source>
        <dbReference type="Pfam" id="PF04471"/>
    </source>
</evidence>
<evidence type="ECO:0000313" key="3">
    <source>
        <dbReference type="EMBL" id="MDX8420023.1"/>
    </source>
</evidence>
<dbReference type="GO" id="GO:0003677">
    <property type="term" value="F:DNA binding"/>
    <property type="evidence" value="ECO:0007669"/>
    <property type="project" value="InterPro"/>
</dbReference>
<feature type="domain" description="Restriction endonuclease type IV Mrr" evidence="2">
    <location>
        <begin position="61"/>
        <end position="168"/>
    </location>
</feature>
<feature type="transmembrane region" description="Helical" evidence="1">
    <location>
        <begin position="32"/>
        <end position="49"/>
    </location>
</feature>
<dbReference type="Proteomes" id="UP001286174">
    <property type="component" value="Unassembled WGS sequence"/>
</dbReference>
<keyword evidence="1" id="KW-0472">Membrane</keyword>
<dbReference type="PANTHER" id="PTHR30015">
    <property type="entry name" value="MRR RESTRICTION SYSTEM PROTEIN"/>
    <property type="match status" value="1"/>
</dbReference>
<dbReference type="GO" id="GO:0009307">
    <property type="term" value="P:DNA restriction-modification system"/>
    <property type="evidence" value="ECO:0007669"/>
    <property type="project" value="InterPro"/>
</dbReference>
<accession>A0AB35U2L1</accession>
<keyword evidence="3" id="KW-0378">Hydrolase</keyword>
<dbReference type="InterPro" id="IPR011856">
    <property type="entry name" value="tRNA_endonuc-like_dom_sf"/>
</dbReference>
<evidence type="ECO:0000313" key="4">
    <source>
        <dbReference type="Proteomes" id="UP001286174"/>
    </source>
</evidence>
<keyword evidence="3" id="KW-0540">Nuclease</keyword>
<dbReference type="Gene3D" id="3.40.1350.10">
    <property type="match status" value="1"/>
</dbReference>
<dbReference type="AlphaFoldDB" id="A0AB35U2L1"/>
<dbReference type="SUPFAM" id="SSF52980">
    <property type="entry name" value="Restriction endonuclease-like"/>
    <property type="match status" value="1"/>
</dbReference>
<comment type="caution">
    <text evidence="3">The sequence shown here is derived from an EMBL/GenBank/DDBJ whole genome shotgun (WGS) entry which is preliminary data.</text>
</comment>
<reference evidence="3 4" key="1">
    <citation type="submission" date="2022-03" db="EMBL/GenBank/DDBJ databases">
        <title>Novel taxa within the pig intestine.</title>
        <authorList>
            <person name="Wylensek D."/>
            <person name="Bishof K."/>
            <person name="Afrizal A."/>
            <person name="Clavel T."/>
        </authorList>
    </citation>
    <scope>NUCLEOTIDE SEQUENCE [LARGE SCALE GENOMIC DNA]</scope>
    <source>
        <strain evidence="3 4">CLA-KB-P133</strain>
    </source>
</reference>
<sequence length="175" mass="20053">MKHTFSFTLIRILAMECIIILLLAAIASPMPISLSLAIVAAIIAALLFLTRNLQIRPGYVDHMSGEKFERYCRAWFHHHGYFVIRTTQKTKDYGADLIMRKGLHKIVVQAKRYDRNIGVYAIQQAMAAKAYYNADKAIVITNQYFTYSARKLAEVNDVQLVDRSDLFHIPESKKD</sequence>
<keyword evidence="1" id="KW-1133">Transmembrane helix</keyword>
<keyword evidence="4" id="KW-1185">Reference proteome</keyword>
<dbReference type="InterPro" id="IPR011335">
    <property type="entry name" value="Restrct_endonuc-II-like"/>
</dbReference>
<dbReference type="GO" id="GO:0015666">
    <property type="term" value="F:restriction endodeoxyribonuclease activity"/>
    <property type="evidence" value="ECO:0007669"/>
    <property type="project" value="TreeGrafter"/>
</dbReference>
<feature type="transmembrane region" description="Helical" evidence="1">
    <location>
        <begin position="7"/>
        <end position="26"/>
    </location>
</feature>
<organism evidence="3 4">
    <name type="scientific">Grylomicrobium aquisgranensis</name>
    <dbReference type="NCBI Taxonomy" id="2926318"/>
    <lineage>
        <taxon>Bacteria</taxon>
        <taxon>Bacillati</taxon>
        <taxon>Bacillota</taxon>
        <taxon>Erysipelotrichia</taxon>
        <taxon>Erysipelotrichales</taxon>
        <taxon>Erysipelotrichaceae</taxon>
        <taxon>Grylomicrobium</taxon>
    </lineage>
</organism>
<dbReference type="EMBL" id="JALBUR010000019">
    <property type="protein sequence ID" value="MDX8420023.1"/>
    <property type="molecule type" value="Genomic_DNA"/>
</dbReference>
<proteinExistence type="predicted"/>
<dbReference type="InterPro" id="IPR052906">
    <property type="entry name" value="Type_IV_Methyl-Rstrct_Enzyme"/>
</dbReference>
<keyword evidence="1" id="KW-0812">Transmembrane</keyword>
<evidence type="ECO:0000256" key="1">
    <source>
        <dbReference type="SAM" id="Phobius"/>
    </source>
</evidence>
<keyword evidence="3" id="KW-0255">Endonuclease</keyword>
<dbReference type="PANTHER" id="PTHR30015:SF6">
    <property type="entry name" value="SLL1429 PROTEIN"/>
    <property type="match status" value="1"/>
</dbReference>